<dbReference type="GO" id="GO:0005886">
    <property type="term" value="C:plasma membrane"/>
    <property type="evidence" value="ECO:0007669"/>
    <property type="project" value="UniProtKB-SubCell"/>
</dbReference>
<evidence type="ECO:0000256" key="2">
    <source>
        <dbReference type="ARBA" id="ARBA00022692"/>
    </source>
</evidence>
<sequence length="216" mass="22106">MAILLVPLIALVIRPGEAVVVSNMLGLLIGLVGARKVWNAGEKSAGVIGGLAMLMTPLGLLALFATPPPVARVLIAVVAIAAFVMVLLPAKPGHAPGKLETGLTGAASGLLTGFAGMPGPPVVPYYLRRPIPREVARASMLTVFLLTSTASTTAALALHLATWRDALFALLLFGPVLIGNHLGSLAFGKVSDALWRGFVGVLLAASALMAVVRLLG</sequence>
<evidence type="ECO:0000256" key="4">
    <source>
        <dbReference type="ARBA" id="ARBA00023136"/>
    </source>
</evidence>
<comment type="subcellular location">
    <subcellularLocation>
        <location evidence="5">Cell membrane</location>
        <topology evidence="5">Multi-pass membrane protein</topology>
    </subcellularLocation>
    <subcellularLocation>
        <location evidence="1">Membrane</location>
        <topology evidence="1">Multi-pass membrane protein</topology>
    </subcellularLocation>
</comment>
<comment type="caution">
    <text evidence="6">The sequence shown here is derived from an EMBL/GenBank/DDBJ whole genome shotgun (WGS) entry which is preliminary data.</text>
</comment>
<feature type="transmembrane region" description="Helical" evidence="5">
    <location>
        <begin position="166"/>
        <end position="187"/>
    </location>
</feature>
<name>A0A512AIH7_9SPHN</name>
<dbReference type="AlphaFoldDB" id="A0A512AIH7"/>
<feature type="transmembrane region" description="Helical" evidence="5">
    <location>
        <begin position="73"/>
        <end position="90"/>
    </location>
</feature>
<gene>
    <name evidence="6" type="ORF">NSE01_13260</name>
</gene>
<organism evidence="6 7">
    <name type="scientific">Novosphingobium sediminis</name>
    <dbReference type="NCBI Taxonomy" id="707214"/>
    <lineage>
        <taxon>Bacteria</taxon>
        <taxon>Pseudomonadati</taxon>
        <taxon>Pseudomonadota</taxon>
        <taxon>Alphaproteobacteria</taxon>
        <taxon>Sphingomonadales</taxon>
        <taxon>Sphingomonadaceae</taxon>
        <taxon>Novosphingobium</taxon>
    </lineage>
</organism>
<evidence type="ECO:0000313" key="6">
    <source>
        <dbReference type="EMBL" id="GEN99493.1"/>
    </source>
</evidence>
<dbReference type="InterPro" id="IPR002781">
    <property type="entry name" value="TM_pro_TauE-like"/>
</dbReference>
<evidence type="ECO:0000256" key="3">
    <source>
        <dbReference type="ARBA" id="ARBA00022989"/>
    </source>
</evidence>
<accession>A0A512AIH7</accession>
<proteinExistence type="inferred from homology"/>
<reference evidence="6 7" key="1">
    <citation type="submission" date="2019-07" db="EMBL/GenBank/DDBJ databases">
        <title>Whole genome shotgun sequence of Novosphingobium sediminis NBRC 106119.</title>
        <authorList>
            <person name="Hosoyama A."/>
            <person name="Uohara A."/>
            <person name="Ohji S."/>
            <person name="Ichikawa N."/>
        </authorList>
    </citation>
    <scope>NUCLEOTIDE SEQUENCE [LARGE SCALE GENOMIC DNA]</scope>
    <source>
        <strain evidence="6 7">NBRC 106119</strain>
    </source>
</reference>
<dbReference type="EMBL" id="BJYR01000009">
    <property type="protein sequence ID" value="GEN99493.1"/>
    <property type="molecule type" value="Genomic_DNA"/>
</dbReference>
<dbReference type="Proteomes" id="UP000321464">
    <property type="component" value="Unassembled WGS sequence"/>
</dbReference>
<feature type="transmembrane region" description="Helical" evidence="5">
    <location>
        <begin position="45"/>
        <end position="66"/>
    </location>
</feature>
<keyword evidence="7" id="KW-1185">Reference proteome</keyword>
<keyword evidence="4 5" id="KW-0472">Membrane</keyword>
<evidence type="ECO:0000256" key="1">
    <source>
        <dbReference type="ARBA" id="ARBA00004141"/>
    </source>
</evidence>
<keyword evidence="5" id="KW-1003">Cell membrane</keyword>
<protein>
    <recommendedName>
        <fullName evidence="5">Probable membrane transporter protein</fullName>
    </recommendedName>
</protein>
<feature type="transmembrane region" description="Helical" evidence="5">
    <location>
        <begin position="194"/>
        <end position="215"/>
    </location>
</feature>
<comment type="similarity">
    <text evidence="5">Belongs to the 4-toluene sulfonate uptake permease (TSUP) (TC 2.A.102) family.</text>
</comment>
<keyword evidence="3 5" id="KW-1133">Transmembrane helix</keyword>
<evidence type="ECO:0000256" key="5">
    <source>
        <dbReference type="RuleBase" id="RU363041"/>
    </source>
</evidence>
<evidence type="ECO:0000313" key="7">
    <source>
        <dbReference type="Proteomes" id="UP000321464"/>
    </source>
</evidence>
<feature type="transmembrane region" description="Helical" evidence="5">
    <location>
        <begin position="139"/>
        <end position="160"/>
    </location>
</feature>
<feature type="transmembrane region" description="Helical" evidence="5">
    <location>
        <begin position="102"/>
        <end position="127"/>
    </location>
</feature>
<dbReference type="Pfam" id="PF01925">
    <property type="entry name" value="TauE"/>
    <property type="match status" value="1"/>
</dbReference>
<keyword evidence="2 5" id="KW-0812">Transmembrane</keyword>